<dbReference type="InterPro" id="IPR056884">
    <property type="entry name" value="NPHP3-like_N"/>
</dbReference>
<organism evidence="3">
    <name type="scientific">Aspergillus arachidicola</name>
    <dbReference type="NCBI Taxonomy" id="656916"/>
    <lineage>
        <taxon>Eukaryota</taxon>
        <taxon>Fungi</taxon>
        <taxon>Dikarya</taxon>
        <taxon>Ascomycota</taxon>
        <taxon>Pezizomycotina</taxon>
        <taxon>Eurotiomycetes</taxon>
        <taxon>Eurotiomycetidae</taxon>
        <taxon>Eurotiales</taxon>
        <taxon>Aspergillaceae</taxon>
        <taxon>Aspergillus</taxon>
        <taxon>Aspergillus subgen. Circumdati</taxon>
    </lineage>
</organism>
<dbReference type="Pfam" id="PF24883">
    <property type="entry name" value="NPHP3_N"/>
    <property type="match status" value="1"/>
</dbReference>
<reference evidence="3" key="1">
    <citation type="submission" date="2019-04" db="EMBL/GenBank/DDBJ databases">
        <title>Friends and foes A comparative genomics study of 23 Aspergillus species from section Flavi.</title>
        <authorList>
            <consortium name="DOE Joint Genome Institute"/>
            <person name="Kjaerbolling I."/>
            <person name="Vesth T."/>
            <person name="Frisvad J.C."/>
            <person name="Nybo J.L."/>
            <person name="Theobald S."/>
            <person name="Kildgaard S."/>
            <person name="Isbrandt T."/>
            <person name="Kuo A."/>
            <person name="Sato A."/>
            <person name="Lyhne E.K."/>
            <person name="Kogle M.E."/>
            <person name="Wiebenga A."/>
            <person name="Kun R.S."/>
            <person name="Lubbers R.J."/>
            <person name="Makela M.R."/>
            <person name="Barry K."/>
            <person name="Chovatia M."/>
            <person name="Clum A."/>
            <person name="Daum C."/>
            <person name="Haridas S."/>
            <person name="He G."/>
            <person name="LaButti K."/>
            <person name="Lipzen A."/>
            <person name="Mondo S."/>
            <person name="Riley R."/>
            <person name="Salamov A."/>
            <person name="Simmons B.A."/>
            <person name="Magnuson J.K."/>
            <person name="Henrissat B."/>
            <person name="Mortensen U.H."/>
            <person name="Larsen T.O."/>
            <person name="Devries R.P."/>
            <person name="Grigoriev I.V."/>
            <person name="Machida M."/>
            <person name="Baker S.E."/>
            <person name="Andersen M.R."/>
        </authorList>
    </citation>
    <scope>NUCLEOTIDE SEQUENCE</scope>
    <source>
        <strain evidence="3">CBS 117612</strain>
    </source>
</reference>
<accession>A0A5N6XM00</accession>
<sequence length="259" mass="30236">MYILVEWGGRNRKVNNFANNSTISKGKGHLGASFFFKRGERGRSTAKMFFTTICVQLLLHVPALIRHIDIAIDTDPFISERSMKEKFDKLIFQPLLCLNEIESKTIILVIDALDECEEKDNIQAILQLLPQVHIHESICLRIFLTGRPELAIRLGFKQNDSYQDLVLHELSMPIIKRDITYTWKTSFRKSVMNVHWRLAGLVTKLLKSWYRWLFHYSSSRPQHVALLEKGPIQIDVSGNFLISNRAHLYLRWTKYTCQF</sequence>
<evidence type="ECO:0000259" key="2">
    <source>
        <dbReference type="Pfam" id="PF24883"/>
    </source>
</evidence>
<feature type="domain" description="Nephrocystin 3-like N-terminal" evidence="2">
    <location>
        <begin position="27"/>
        <end position="147"/>
    </location>
</feature>
<name>A0A5N6XM00_9EURO</name>
<proteinExistence type="predicted"/>
<protein>
    <recommendedName>
        <fullName evidence="2">Nephrocystin 3-like N-terminal domain-containing protein</fullName>
    </recommendedName>
</protein>
<dbReference type="Proteomes" id="UP000325558">
    <property type="component" value="Unassembled WGS sequence"/>
</dbReference>
<dbReference type="OrthoDB" id="674604at2759"/>
<keyword evidence="1" id="KW-0677">Repeat</keyword>
<gene>
    <name evidence="3" type="ORF">BDV24DRAFT_146132</name>
</gene>
<evidence type="ECO:0000256" key="1">
    <source>
        <dbReference type="ARBA" id="ARBA00022737"/>
    </source>
</evidence>
<dbReference type="AlphaFoldDB" id="A0A5N6XM00"/>
<dbReference type="EMBL" id="ML737309">
    <property type="protein sequence ID" value="KAE8334285.1"/>
    <property type="molecule type" value="Genomic_DNA"/>
</dbReference>
<evidence type="ECO:0000313" key="3">
    <source>
        <dbReference type="EMBL" id="KAE8334285.1"/>
    </source>
</evidence>